<feature type="transmembrane region" description="Helical" evidence="1">
    <location>
        <begin position="53"/>
        <end position="77"/>
    </location>
</feature>
<dbReference type="Proteomes" id="UP001229421">
    <property type="component" value="Unassembled WGS sequence"/>
</dbReference>
<gene>
    <name evidence="2" type="ORF">QVD17_20619</name>
</gene>
<proteinExistence type="predicted"/>
<keyword evidence="1" id="KW-0812">Transmembrane</keyword>
<feature type="transmembrane region" description="Helical" evidence="1">
    <location>
        <begin position="89"/>
        <end position="111"/>
    </location>
</feature>
<evidence type="ECO:0000256" key="1">
    <source>
        <dbReference type="SAM" id="Phobius"/>
    </source>
</evidence>
<protein>
    <recommendedName>
        <fullName evidence="4">Transmembrane protein</fullName>
    </recommendedName>
</protein>
<name>A0AAD8KLI2_TARER</name>
<keyword evidence="3" id="KW-1185">Reference proteome</keyword>
<sequence length="147" mass="16066">MCSAVSPSRALFYQRLSSRWVAVVCFLIFFDYVFGAIFEVSVPLISSWFGLNFFLRCMCNCAVAAILASVLLAFVVVIECSCAANCSSWCGRLLDFVVVVVVSYVDAGVMLQDVDGIVVVVVVLSLKVSFIVVSRLGQWVVWPVADS</sequence>
<accession>A0AAD8KLI2</accession>
<organism evidence="2 3">
    <name type="scientific">Tagetes erecta</name>
    <name type="common">African marigold</name>
    <dbReference type="NCBI Taxonomy" id="13708"/>
    <lineage>
        <taxon>Eukaryota</taxon>
        <taxon>Viridiplantae</taxon>
        <taxon>Streptophyta</taxon>
        <taxon>Embryophyta</taxon>
        <taxon>Tracheophyta</taxon>
        <taxon>Spermatophyta</taxon>
        <taxon>Magnoliopsida</taxon>
        <taxon>eudicotyledons</taxon>
        <taxon>Gunneridae</taxon>
        <taxon>Pentapetalae</taxon>
        <taxon>asterids</taxon>
        <taxon>campanulids</taxon>
        <taxon>Asterales</taxon>
        <taxon>Asteraceae</taxon>
        <taxon>Asteroideae</taxon>
        <taxon>Heliantheae alliance</taxon>
        <taxon>Tageteae</taxon>
        <taxon>Tagetes</taxon>
    </lineage>
</organism>
<evidence type="ECO:0008006" key="4">
    <source>
        <dbReference type="Google" id="ProtNLM"/>
    </source>
</evidence>
<dbReference type="EMBL" id="JAUHHV010000005">
    <property type="protein sequence ID" value="KAK1425270.1"/>
    <property type="molecule type" value="Genomic_DNA"/>
</dbReference>
<feature type="transmembrane region" description="Helical" evidence="1">
    <location>
        <begin position="117"/>
        <end position="137"/>
    </location>
</feature>
<evidence type="ECO:0000313" key="2">
    <source>
        <dbReference type="EMBL" id="KAK1425270.1"/>
    </source>
</evidence>
<dbReference type="AlphaFoldDB" id="A0AAD8KLI2"/>
<comment type="caution">
    <text evidence="2">The sequence shown here is derived from an EMBL/GenBank/DDBJ whole genome shotgun (WGS) entry which is preliminary data.</text>
</comment>
<keyword evidence="1" id="KW-0472">Membrane</keyword>
<evidence type="ECO:0000313" key="3">
    <source>
        <dbReference type="Proteomes" id="UP001229421"/>
    </source>
</evidence>
<reference evidence="2" key="1">
    <citation type="journal article" date="2023" name="bioRxiv">
        <title>Improved chromosome-level genome assembly for marigold (Tagetes erecta).</title>
        <authorList>
            <person name="Jiang F."/>
            <person name="Yuan L."/>
            <person name="Wang S."/>
            <person name="Wang H."/>
            <person name="Xu D."/>
            <person name="Wang A."/>
            <person name="Fan W."/>
        </authorList>
    </citation>
    <scope>NUCLEOTIDE SEQUENCE</scope>
    <source>
        <strain evidence="2">WSJ</strain>
        <tissue evidence="2">Leaf</tissue>
    </source>
</reference>
<feature type="transmembrane region" description="Helical" evidence="1">
    <location>
        <begin position="20"/>
        <end position="41"/>
    </location>
</feature>
<keyword evidence="1" id="KW-1133">Transmembrane helix</keyword>